<evidence type="ECO:0000313" key="2">
    <source>
        <dbReference type="Proteomes" id="UP000010366"/>
    </source>
</evidence>
<proteinExistence type="predicted"/>
<protein>
    <submittedName>
        <fullName evidence="1">Uncharacterized protein</fullName>
    </submittedName>
</protein>
<accession>K9UDU5</accession>
<reference evidence="1 2" key="1">
    <citation type="submission" date="2012-05" db="EMBL/GenBank/DDBJ databases">
        <title>Finished chromosome of genome of Chamaesiphon sp. PCC 6605.</title>
        <authorList>
            <consortium name="US DOE Joint Genome Institute"/>
            <person name="Gugger M."/>
            <person name="Coursin T."/>
            <person name="Rippka R."/>
            <person name="Tandeau De Marsac N."/>
            <person name="Huntemann M."/>
            <person name="Wei C.-L."/>
            <person name="Han J."/>
            <person name="Detter J.C."/>
            <person name="Han C."/>
            <person name="Tapia R."/>
            <person name="Chen A."/>
            <person name="Kyrpides N."/>
            <person name="Mavromatis K."/>
            <person name="Markowitz V."/>
            <person name="Szeto E."/>
            <person name="Ivanova N."/>
            <person name="Pagani I."/>
            <person name="Pati A."/>
            <person name="Goodwin L."/>
            <person name="Nordberg H.P."/>
            <person name="Cantor M.N."/>
            <person name="Hua S.X."/>
            <person name="Woyke T."/>
            <person name="Kerfeld C.A."/>
        </authorList>
    </citation>
    <scope>NUCLEOTIDE SEQUENCE [LARGE SCALE GENOMIC DNA]</scope>
    <source>
        <strain evidence="2">ATCC 27169 / PCC 6605</strain>
    </source>
</reference>
<dbReference type="HOGENOM" id="CLU_073308_8_0_3"/>
<dbReference type="OrthoDB" id="419419at2"/>
<dbReference type="eggNOG" id="COG3039">
    <property type="taxonomic scope" value="Bacteria"/>
</dbReference>
<sequence length="153" mass="18356">MPSVEELFFSVDDFCQFFEQQWQSQLISHDLQTRKRKRSLYLREVMTILIGFHQSYDRNFKSYYLEKVQTQWQSHFPKLVSYNRFIEWIPDTLIPLCGYLRSCFGTCTCISFMDSICLKVCWARNPPSSHNRRIYRHKVFKDVAAGGKIFPLF</sequence>
<keyword evidence="2" id="KW-1185">Reference proteome</keyword>
<name>K9UDU5_CHAP6</name>
<gene>
    <name evidence="1" type="ORF">Cha6605_1657</name>
</gene>
<dbReference type="EMBL" id="CP003600">
    <property type="protein sequence ID" value="AFY92798.1"/>
    <property type="molecule type" value="Genomic_DNA"/>
</dbReference>
<organism evidence="1 2">
    <name type="scientific">Chamaesiphon minutus (strain ATCC 27169 / PCC 6605)</name>
    <dbReference type="NCBI Taxonomy" id="1173020"/>
    <lineage>
        <taxon>Bacteria</taxon>
        <taxon>Bacillati</taxon>
        <taxon>Cyanobacteriota</taxon>
        <taxon>Cyanophyceae</taxon>
        <taxon>Gomontiellales</taxon>
        <taxon>Chamaesiphonaceae</taxon>
        <taxon>Chamaesiphon</taxon>
    </lineage>
</organism>
<evidence type="ECO:0000313" key="1">
    <source>
        <dbReference type="EMBL" id="AFY92798.1"/>
    </source>
</evidence>
<dbReference type="KEGG" id="cmp:Cha6605_1657"/>
<dbReference type="Proteomes" id="UP000010366">
    <property type="component" value="Chromosome"/>
</dbReference>
<dbReference type="AlphaFoldDB" id="K9UDU5"/>